<accession>A0A1R4JQ08</accession>
<evidence type="ECO:0000313" key="1">
    <source>
        <dbReference type="EMBL" id="SJN34069.1"/>
    </source>
</evidence>
<dbReference type="AlphaFoldDB" id="A0A1R4JQ08"/>
<protein>
    <submittedName>
        <fullName evidence="1">Uncharacterized protein</fullName>
    </submittedName>
</protein>
<dbReference type="Proteomes" id="UP000196778">
    <property type="component" value="Unassembled WGS sequence"/>
</dbReference>
<organism evidence="1 2">
    <name type="scientific">Mycetocola reblochoni REB411</name>
    <dbReference type="NCBI Taxonomy" id="1255698"/>
    <lineage>
        <taxon>Bacteria</taxon>
        <taxon>Bacillati</taxon>
        <taxon>Actinomycetota</taxon>
        <taxon>Actinomycetes</taxon>
        <taxon>Micrococcales</taxon>
        <taxon>Microbacteriaceae</taxon>
        <taxon>Mycetocola</taxon>
    </lineage>
</organism>
<dbReference type="EMBL" id="FUKR01000050">
    <property type="protein sequence ID" value="SJN34069.1"/>
    <property type="molecule type" value="Genomic_DNA"/>
</dbReference>
<sequence length="62" mass="6876">MMVAALNIKPWRVLIDTGKDEPVIVGTVELSIDTAADGTVTADFRRQRRELKRLLRAAARAV</sequence>
<dbReference type="RefSeq" id="WP_143822669.1">
    <property type="nucleotide sequence ID" value="NZ_FUKR01000050.1"/>
</dbReference>
<reference evidence="2" key="1">
    <citation type="submission" date="2017-02" db="EMBL/GenBank/DDBJ databases">
        <authorList>
            <person name="Dridi B."/>
        </authorList>
    </citation>
    <scope>NUCLEOTIDE SEQUENCE [LARGE SCALE GENOMIC DNA]</scope>
    <source>
        <strain evidence="2">EB411</strain>
    </source>
</reference>
<evidence type="ECO:0000313" key="2">
    <source>
        <dbReference type="Proteomes" id="UP000196778"/>
    </source>
</evidence>
<keyword evidence="2" id="KW-1185">Reference proteome</keyword>
<proteinExistence type="predicted"/>
<gene>
    <name evidence="1" type="ORF">FM119_08750</name>
</gene>
<name>A0A1R4JQ08_9MICO</name>